<dbReference type="PANTHER" id="PTHR16450:SF1">
    <property type="entry name" value="PROTEIN CBG12045"/>
    <property type="match status" value="1"/>
</dbReference>
<keyword evidence="3" id="KW-0862">Zinc</keyword>
<sequence length="308" mass="37118">DDEDHRQPGREQVDELLREFRHRREIQMHQRERFRRMIEEDAAQIRNERLEALNDGNERNRDVRRREEFQMLQREFPLFRPEGDEEEENAAEMQFRDQDRRQEAFHDDLLDEALHAQLRRARDRPARFHRRWEEMRREIPIRLRMMQMRQRDVVERENEMGREEARRVTGVMIRKAQNLREEDESNPSSTRYSRHCVVCASENPRQRAVYTHCGHIVCYSCAVENARIEATGGKCVFSRSTSGFVKLFEEECEEEKKNDVIDENQSMINPDLAETTDSSPHNPYIFLFNGFAFFIVATHITMFLRKRT</sequence>
<keyword evidence="2 4" id="KW-0863">Zinc-finger</keyword>
<dbReference type="AlphaFoldDB" id="A0AAV5SSA4"/>
<keyword evidence="5" id="KW-0812">Transmembrane</keyword>
<proteinExistence type="predicted"/>
<keyword evidence="8" id="KW-1185">Reference proteome</keyword>
<name>A0AAV5SSA4_9BILA</name>
<dbReference type="GO" id="GO:0008270">
    <property type="term" value="F:zinc ion binding"/>
    <property type="evidence" value="ECO:0007669"/>
    <property type="project" value="UniProtKB-KW"/>
</dbReference>
<accession>A0AAV5SSA4</accession>
<reference evidence="7" key="1">
    <citation type="submission" date="2023-10" db="EMBL/GenBank/DDBJ databases">
        <title>Genome assembly of Pristionchus species.</title>
        <authorList>
            <person name="Yoshida K."/>
            <person name="Sommer R.J."/>
        </authorList>
    </citation>
    <scope>NUCLEOTIDE SEQUENCE</scope>
    <source>
        <strain evidence="7">RS0144</strain>
    </source>
</reference>
<comment type="caution">
    <text evidence="7">The sequence shown here is derived from an EMBL/GenBank/DDBJ whole genome shotgun (WGS) entry which is preliminary data.</text>
</comment>
<dbReference type="EMBL" id="BTSX01000002">
    <property type="protein sequence ID" value="GMS86071.1"/>
    <property type="molecule type" value="Genomic_DNA"/>
</dbReference>
<evidence type="ECO:0000256" key="4">
    <source>
        <dbReference type="PROSITE-ProRule" id="PRU00175"/>
    </source>
</evidence>
<keyword evidence="5" id="KW-1133">Transmembrane helix</keyword>
<gene>
    <name evidence="7" type="ORF">PENTCL1PPCAC_8246</name>
</gene>
<organism evidence="7 8">
    <name type="scientific">Pristionchus entomophagus</name>
    <dbReference type="NCBI Taxonomy" id="358040"/>
    <lineage>
        <taxon>Eukaryota</taxon>
        <taxon>Metazoa</taxon>
        <taxon>Ecdysozoa</taxon>
        <taxon>Nematoda</taxon>
        <taxon>Chromadorea</taxon>
        <taxon>Rhabditida</taxon>
        <taxon>Rhabditina</taxon>
        <taxon>Diplogasteromorpha</taxon>
        <taxon>Diplogasteroidea</taxon>
        <taxon>Neodiplogasteridae</taxon>
        <taxon>Pristionchus</taxon>
    </lineage>
</organism>
<feature type="domain" description="RING-type" evidence="6">
    <location>
        <begin position="196"/>
        <end position="239"/>
    </location>
</feature>
<evidence type="ECO:0000313" key="7">
    <source>
        <dbReference type="EMBL" id="GMS86071.1"/>
    </source>
</evidence>
<evidence type="ECO:0000256" key="2">
    <source>
        <dbReference type="ARBA" id="ARBA00022771"/>
    </source>
</evidence>
<evidence type="ECO:0000259" key="6">
    <source>
        <dbReference type="PROSITE" id="PS50089"/>
    </source>
</evidence>
<dbReference type="InterPro" id="IPR017907">
    <property type="entry name" value="Znf_RING_CS"/>
</dbReference>
<dbReference type="SUPFAM" id="SSF57850">
    <property type="entry name" value="RING/U-box"/>
    <property type="match status" value="1"/>
</dbReference>
<dbReference type="Proteomes" id="UP001432027">
    <property type="component" value="Unassembled WGS sequence"/>
</dbReference>
<keyword evidence="5" id="KW-0472">Membrane</keyword>
<dbReference type="InterPro" id="IPR001841">
    <property type="entry name" value="Znf_RING"/>
</dbReference>
<feature type="non-terminal residue" evidence="7">
    <location>
        <position position="1"/>
    </location>
</feature>
<dbReference type="PROSITE" id="PS50089">
    <property type="entry name" value="ZF_RING_2"/>
    <property type="match status" value="1"/>
</dbReference>
<evidence type="ECO:0000256" key="1">
    <source>
        <dbReference type="ARBA" id="ARBA00022723"/>
    </source>
</evidence>
<evidence type="ECO:0000256" key="5">
    <source>
        <dbReference type="SAM" id="Phobius"/>
    </source>
</evidence>
<keyword evidence="1" id="KW-0479">Metal-binding</keyword>
<dbReference type="InterPro" id="IPR013083">
    <property type="entry name" value="Znf_RING/FYVE/PHD"/>
</dbReference>
<evidence type="ECO:0000313" key="8">
    <source>
        <dbReference type="Proteomes" id="UP001432027"/>
    </source>
</evidence>
<dbReference type="PANTHER" id="PTHR16450">
    <property type="entry name" value="RING FINGER PROTEIN 186"/>
    <property type="match status" value="1"/>
</dbReference>
<dbReference type="PROSITE" id="PS00518">
    <property type="entry name" value="ZF_RING_1"/>
    <property type="match status" value="1"/>
</dbReference>
<protein>
    <recommendedName>
        <fullName evidence="6">RING-type domain-containing protein</fullName>
    </recommendedName>
</protein>
<dbReference type="Gene3D" id="3.30.40.10">
    <property type="entry name" value="Zinc/RING finger domain, C3HC4 (zinc finger)"/>
    <property type="match status" value="1"/>
</dbReference>
<feature type="transmembrane region" description="Helical" evidence="5">
    <location>
        <begin position="284"/>
        <end position="304"/>
    </location>
</feature>
<evidence type="ECO:0000256" key="3">
    <source>
        <dbReference type="ARBA" id="ARBA00022833"/>
    </source>
</evidence>